<dbReference type="PRINTS" id="PR00369">
    <property type="entry name" value="FLAVODOXIN"/>
</dbReference>
<dbReference type="PANTHER" id="PTHR42809">
    <property type="entry name" value="FLAVODOXIN 2"/>
    <property type="match status" value="1"/>
</dbReference>
<gene>
    <name evidence="12" type="ORF">J0M35_01175</name>
</gene>
<dbReference type="InterPro" id="IPR029039">
    <property type="entry name" value="Flavoprotein-like_sf"/>
</dbReference>
<dbReference type="NCBIfam" id="TIGR01752">
    <property type="entry name" value="flav_long"/>
    <property type="match status" value="1"/>
</dbReference>
<evidence type="ECO:0000256" key="1">
    <source>
        <dbReference type="ARBA" id="ARBA00001917"/>
    </source>
</evidence>
<dbReference type="InterPro" id="IPR001226">
    <property type="entry name" value="Flavodoxin_CS"/>
</dbReference>
<evidence type="ECO:0000313" key="12">
    <source>
        <dbReference type="EMBL" id="MBN8658946.1"/>
    </source>
</evidence>
<comment type="cofactor">
    <cofactor evidence="1 10">
        <name>FMN</name>
        <dbReference type="ChEBI" id="CHEBI:58210"/>
    </cofactor>
</comment>
<dbReference type="AlphaFoldDB" id="A0A8J7PAJ6"/>
<accession>A0A8J7PAJ6</accession>
<comment type="similarity">
    <text evidence="3 10">Belongs to the flavodoxin family.</text>
</comment>
<protein>
    <recommendedName>
        <fullName evidence="4 10">Flavodoxin</fullName>
    </recommendedName>
</protein>
<dbReference type="InterPro" id="IPR050619">
    <property type="entry name" value="Flavodoxin"/>
</dbReference>
<keyword evidence="7 10" id="KW-0288">FMN</keyword>
<reference evidence="12" key="1">
    <citation type="submission" date="2021-02" db="EMBL/GenBank/DDBJ databases">
        <title>Genome-Resolved Metagenomics of a Microbial Community Performing Photosynthetic Biological Nutrient Removal.</title>
        <authorList>
            <person name="Mcdaniel E.A."/>
        </authorList>
    </citation>
    <scope>NUCLEOTIDE SEQUENCE</scope>
    <source>
        <strain evidence="12">UWPOB_OBS1</strain>
    </source>
</reference>
<evidence type="ECO:0000256" key="6">
    <source>
        <dbReference type="ARBA" id="ARBA00022630"/>
    </source>
</evidence>
<dbReference type="EMBL" id="JAFLCK010000001">
    <property type="protein sequence ID" value="MBN8658946.1"/>
    <property type="molecule type" value="Genomic_DNA"/>
</dbReference>
<evidence type="ECO:0000313" key="13">
    <source>
        <dbReference type="Proteomes" id="UP000664277"/>
    </source>
</evidence>
<dbReference type="Proteomes" id="UP000664277">
    <property type="component" value="Unassembled WGS sequence"/>
</dbReference>
<evidence type="ECO:0000256" key="8">
    <source>
        <dbReference type="ARBA" id="ARBA00022982"/>
    </source>
</evidence>
<evidence type="ECO:0000256" key="4">
    <source>
        <dbReference type="ARBA" id="ARBA00017869"/>
    </source>
</evidence>
<name>A0A8J7PAJ6_9BACT</name>
<dbReference type="GO" id="GO:0010181">
    <property type="term" value="F:FMN binding"/>
    <property type="evidence" value="ECO:0007669"/>
    <property type="project" value="UniProtKB-UniRule"/>
</dbReference>
<keyword evidence="8 10" id="KW-0249">Electron transport</keyword>
<evidence type="ECO:0000256" key="10">
    <source>
        <dbReference type="PIRNR" id="PIRNR038996"/>
    </source>
</evidence>
<dbReference type="Pfam" id="PF00258">
    <property type="entry name" value="Flavodoxin_1"/>
    <property type="match status" value="1"/>
</dbReference>
<keyword evidence="5 10" id="KW-0813">Transport</keyword>
<dbReference type="InterPro" id="IPR001094">
    <property type="entry name" value="Flavdoxin-like"/>
</dbReference>
<dbReference type="InterPro" id="IPR008254">
    <property type="entry name" value="Flavodoxin/NO_synth"/>
</dbReference>
<dbReference type="PIRSF" id="PIRSF038996">
    <property type="entry name" value="FldA"/>
    <property type="match status" value="1"/>
</dbReference>
<keyword evidence="9" id="KW-0535">Nitrogen fixation</keyword>
<evidence type="ECO:0000256" key="5">
    <source>
        <dbReference type="ARBA" id="ARBA00022448"/>
    </source>
</evidence>
<proteinExistence type="inferred from homology"/>
<dbReference type="Gene3D" id="3.40.50.360">
    <property type="match status" value="1"/>
</dbReference>
<dbReference type="SUPFAM" id="SSF52218">
    <property type="entry name" value="Flavoproteins"/>
    <property type="match status" value="1"/>
</dbReference>
<feature type="domain" description="Flavodoxin-like" evidence="11">
    <location>
        <begin position="3"/>
        <end position="164"/>
    </location>
</feature>
<dbReference type="InterPro" id="IPR010086">
    <property type="entry name" value="Flavodoxin_lc"/>
</dbReference>
<dbReference type="PROSITE" id="PS50902">
    <property type="entry name" value="FLAVODOXIN_LIKE"/>
    <property type="match status" value="1"/>
</dbReference>
<keyword evidence="6 10" id="KW-0285">Flavoprotein</keyword>
<sequence length="176" mass="19236">MKGKLFFGTQTGTTEAVAEQIQKELADLVSECRNIYGVKKEELEEADLLVLGGSTWGDGELTDDFQDSLHILEAANLNGKAVALFALGDQYGYGYNFVSAMKIVYDTVKKCGARVIGSGVSRAGFDFEHSESLQDDTFLGLVLDEVNQPELTEKRIKEWVSTVRQELAQTGLTSVG</sequence>
<comment type="caution">
    <text evidence="12">The sequence shown here is derived from an EMBL/GenBank/DDBJ whole genome shotgun (WGS) entry which is preliminary data.</text>
</comment>
<evidence type="ECO:0000259" key="11">
    <source>
        <dbReference type="PROSITE" id="PS50902"/>
    </source>
</evidence>
<evidence type="ECO:0000256" key="9">
    <source>
        <dbReference type="ARBA" id="ARBA00023231"/>
    </source>
</evidence>
<dbReference type="PROSITE" id="PS00201">
    <property type="entry name" value="FLAVODOXIN"/>
    <property type="match status" value="1"/>
</dbReference>
<comment type="function">
    <text evidence="2 10">Low-potential electron donor to a number of redox enzymes.</text>
</comment>
<evidence type="ECO:0000256" key="7">
    <source>
        <dbReference type="ARBA" id="ARBA00022643"/>
    </source>
</evidence>
<dbReference type="GO" id="GO:0009055">
    <property type="term" value="F:electron transfer activity"/>
    <property type="evidence" value="ECO:0007669"/>
    <property type="project" value="UniProtKB-UniRule"/>
</dbReference>
<evidence type="ECO:0000256" key="2">
    <source>
        <dbReference type="ARBA" id="ARBA00003297"/>
    </source>
</evidence>
<organism evidence="12 13">
    <name type="scientific">Candidatus Obscuribacter phosphatis</name>
    <dbReference type="NCBI Taxonomy" id="1906157"/>
    <lineage>
        <taxon>Bacteria</taxon>
        <taxon>Bacillati</taxon>
        <taxon>Candidatus Melainabacteria</taxon>
        <taxon>Candidatus Obscuribacterales</taxon>
        <taxon>Candidatus Obscuribacteraceae</taxon>
        <taxon>Candidatus Obscuribacter</taxon>
    </lineage>
</organism>
<dbReference type="NCBIfam" id="NF006739">
    <property type="entry name" value="PRK09267.1-5"/>
    <property type="match status" value="1"/>
</dbReference>
<evidence type="ECO:0000256" key="3">
    <source>
        <dbReference type="ARBA" id="ARBA00005267"/>
    </source>
</evidence>
<dbReference type="PANTHER" id="PTHR42809:SF1">
    <property type="entry name" value="FLAVODOXIN 1"/>
    <property type="match status" value="1"/>
</dbReference>